<dbReference type="Proteomes" id="UP000198651">
    <property type="component" value="Chromosome I"/>
</dbReference>
<feature type="domain" description="Fumarase C C-terminal" evidence="4">
    <location>
        <begin position="411"/>
        <end position="464"/>
    </location>
</feature>
<dbReference type="Gene3D" id="1.10.40.30">
    <property type="entry name" value="Fumarase/aspartase (C-terminal domain)"/>
    <property type="match status" value="1"/>
</dbReference>
<dbReference type="CDD" id="cd01357">
    <property type="entry name" value="Aspartase"/>
    <property type="match status" value="1"/>
</dbReference>
<feature type="compositionally biased region" description="Basic residues" evidence="2">
    <location>
        <begin position="470"/>
        <end position="482"/>
    </location>
</feature>
<dbReference type="Gene3D" id="1.20.200.10">
    <property type="entry name" value="Fumarase/aspartase (Central domain)"/>
    <property type="match status" value="1"/>
</dbReference>
<dbReference type="STRING" id="1561003.Ark11_1083"/>
<dbReference type="InterPro" id="IPR024083">
    <property type="entry name" value="Fumarase/histidase_N"/>
</dbReference>
<dbReference type="PATRIC" id="fig|1561003.3.peg.1111"/>
<sequence length="482" mass="53008">MDETETRVEHDSLGQWLIPHEVYWGIHTARAIDNFPITRRYIGEEPKFVRAIAEVKRAAAEVNIELGLIKKEVGQAIVEACIRVESNQYDSQFIIDPIQGGAGTSTNMNANEIIANIALEIMGYDKGRYDVIHPVDDVNRSQSTNDVYPTSIKITCIRMIDEFCLSVKELCDSIEAKAEELSDVLIIARTQLQDAVPVTLKQVFSAQSAMLKRLLSGFEFCKRTLAEIHLGGTAIGTGINTEPMYAEMSCKRLSDITELDLFQASNYVAATQDTAVFVGFSNTLKQFAITLSKICSDLRLMSSGPQAGFGDIRLPPRAAGSSVMPGKVNPVIPEVVNQICFQVIGNDLTISLAAEAGQLQLNAFEPIMAKCLFESCHYLTTGCQTLDRSCVRGITADREKLADRVSRSVSLATALSPIIGYEEAANLAKCALETNRTIKSLVLESNDISEEEIDDALSSYSLTHPSHQYPRSKKKSSHTQKK</sequence>
<evidence type="ECO:0000259" key="3">
    <source>
        <dbReference type="Pfam" id="PF00206"/>
    </source>
</evidence>
<dbReference type="Gene3D" id="1.10.275.10">
    <property type="entry name" value="Fumarase/aspartase (N-terminal domain)"/>
    <property type="match status" value="1"/>
</dbReference>
<dbReference type="GO" id="GO:0006531">
    <property type="term" value="P:aspartate metabolic process"/>
    <property type="evidence" value="ECO:0007669"/>
    <property type="project" value="TreeGrafter"/>
</dbReference>
<dbReference type="InterPro" id="IPR020557">
    <property type="entry name" value="Fumarate_lyase_CS"/>
</dbReference>
<dbReference type="GO" id="GO:0005829">
    <property type="term" value="C:cytosol"/>
    <property type="evidence" value="ECO:0007669"/>
    <property type="project" value="TreeGrafter"/>
</dbReference>
<dbReference type="NCBIfam" id="NF008909">
    <property type="entry name" value="PRK12273.1"/>
    <property type="match status" value="1"/>
</dbReference>
<dbReference type="OrthoDB" id="9802809at2"/>
<evidence type="ECO:0000259" key="4">
    <source>
        <dbReference type="Pfam" id="PF10415"/>
    </source>
</evidence>
<name>A0A0S4M6W5_9BURK</name>
<evidence type="ECO:0000256" key="1">
    <source>
        <dbReference type="ARBA" id="ARBA00023239"/>
    </source>
</evidence>
<dbReference type="PANTHER" id="PTHR42696">
    <property type="entry name" value="ASPARTATE AMMONIA-LYASE"/>
    <property type="match status" value="1"/>
</dbReference>
<reference evidence="6" key="1">
    <citation type="submission" date="2015-11" db="EMBL/GenBank/DDBJ databases">
        <authorList>
            <person name="Seth-Smith H.M.B."/>
        </authorList>
    </citation>
    <scope>NUCLEOTIDE SEQUENCE [LARGE SCALE GENOMIC DNA]</scope>
    <source>
        <strain evidence="6">2013Ark11</strain>
    </source>
</reference>
<keyword evidence="6" id="KW-1185">Reference proteome</keyword>
<dbReference type="PROSITE" id="PS00163">
    <property type="entry name" value="FUMARATE_LYASES"/>
    <property type="match status" value="1"/>
</dbReference>
<dbReference type="PRINTS" id="PR00149">
    <property type="entry name" value="FUMRATELYASE"/>
</dbReference>
<dbReference type="InterPro" id="IPR022761">
    <property type="entry name" value="Fumarate_lyase_N"/>
</dbReference>
<dbReference type="FunFam" id="1.10.275.10:FF:000001">
    <property type="entry name" value="Fumarate hydratase, mitochondrial"/>
    <property type="match status" value="1"/>
</dbReference>
<dbReference type="FunFam" id="1.20.200.10:FF:000001">
    <property type="entry name" value="Fumarate hydratase, mitochondrial"/>
    <property type="match status" value="1"/>
</dbReference>
<dbReference type="GO" id="GO:0006099">
    <property type="term" value="P:tricarboxylic acid cycle"/>
    <property type="evidence" value="ECO:0007669"/>
    <property type="project" value="InterPro"/>
</dbReference>
<dbReference type="EMBL" id="LN906597">
    <property type="protein sequence ID" value="CUT17896.1"/>
    <property type="molecule type" value="Genomic_DNA"/>
</dbReference>
<gene>
    <name evidence="5" type="primary">aspA</name>
    <name evidence="5" type="ORF">Ark11_1083</name>
</gene>
<dbReference type="SUPFAM" id="SSF48557">
    <property type="entry name" value="L-aspartase-like"/>
    <property type="match status" value="1"/>
</dbReference>
<dbReference type="PANTHER" id="PTHR42696:SF2">
    <property type="entry name" value="ASPARTATE AMMONIA-LYASE"/>
    <property type="match status" value="1"/>
</dbReference>
<dbReference type="InterPro" id="IPR051546">
    <property type="entry name" value="Aspartate_Ammonia-Lyase"/>
</dbReference>
<dbReference type="AlphaFoldDB" id="A0A0S4M6W5"/>
<dbReference type="Pfam" id="PF00206">
    <property type="entry name" value="Lyase_1"/>
    <property type="match status" value="1"/>
</dbReference>
<dbReference type="InterPro" id="IPR008948">
    <property type="entry name" value="L-Aspartase-like"/>
</dbReference>
<protein>
    <submittedName>
        <fullName evidence="5">Aspartate ammonia-lyase</fullName>
    </submittedName>
</protein>
<evidence type="ECO:0000313" key="5">
    <source>
        <dbReference type="EMBL" id="CUT17896.1"/>
    </source>
</evidence>
<evidence type="ECO:0000313" key="6">
    <source>
        <dbReference type="Proteomes" id="UP000198651"/>
    </source>
</evidence>
<dbReference type="Pfam" id="PF10415">
    <property type="entry name" value="FumaraseC_C"/>
    <property type="match status" value="1"/>
</dbReference>
<organism evidence="5 6">
    <name type="scientific">Candidatus Ichthyocystis hellenicum</name>
    <dbReference type="NCBI Taxonomy" id="1561003"/>
    <lineage>
        <taxon>Bacteria</taxon>
        <taxon>Pseudomonadati</taxon>
        <taxon>Pseudomonadota</taxon>
        <taxon>Betaproteobacteria</taxon>
        <taxon>Burkholderiales</taxon>
        <taxon>Candidatus Ichthyocystis</taxon>
    </lineage>
</organism>
<feature type="region of interest" description="Disordered" evidence="2">
    <location>
        <begin position="459"/>
        <end position="482"/>
    </location>
</feature>
<dbReference type="GO" id="GO:0008797">
    <property type="term" value="F:aspartate ammonia-lyase activity"/>
    <property type="evidence" value="ECO:0007669"/>
    <property type="project" value="TreeGrafter"/>
</dbReference>
<dbReference type="InterPro" id="IPR018951">
    <property type="entry name" value="Fumarase_C_C"/>
</dbReference>
<keyword evidence="1 5" id="KW-0456">Lyase</keyword>
<dbReference type="InterPro" id="IPR000362">
    <property type="entry name" value="Fumarate_lyase_fam"/>
</dbReference>
<proteinExistence type="predicted"/>
<accession>A0A0S4M6W5</accession>
<evidence type="ECO:0000256" key="2">
    <source>
        <dbReference type="SAM" id="MobiDB-lite"/>
    </source>
</evidence>
<dbReference type="RefSeq" id="WP_092343861.1">
    <property type="nucleotide sequence ID" value="NZ_LN906597.1"/>
</dbReference>
<feature type="domain" description="Fumarate lyase N-terminal" evidence="3">
    <location>
        <begin position="19"/>
        <end position="345"/>
    </location>
</feature>